<dbReference type="SUPFAM" id="SSF50969">
    <property type="entry name" value="YVTN repeat-like/Quinoprotein amine dehydrogenase"/>
    <property type="match status" value="1"/>
</dbReference>
<evidence type="ECO:0000313" key="1">
    <source>
        <dbReference type="EMBL" id="APR99407.1"/>
    </source>
</evidence>
<accession>A0A1L6MVB8</accession>
<sequence>MGVGLIAACGDRQLPLQHSSIELPQDAAFVCLKVFKPDPTSPDRMLPQLPEPVPLPHCSVSNAAANLAYSPYQLFALVMQGSRNGLAVVNLSTGVIVDVNQASPGVQAVPIGNQPTGIATSPDGRSTLVTTAEPGRYALWVVDNARILGDSQGIRQDPRPAPPLLTEWMVCGLPQPPMTVLSVPRAPSSSSFSGTYDIAVILQSNERGQAKALMIDPDSLKQIPLGQYLPCPLEGAIELAADLPENWTAGPSWPDGIPYASGGITLDLPQPPSVCSAGWEWQTPPNPFPKIGGASPQPRGAAFADRILYISDGSFPLIHRIDLSNPKRLVELQPLIVTSMSSPDRQVSVGPLAVSPITSDYRRYLYGIESDINGNILVYDITQPDRSPLVPLTNPYPVLNPLQSPDRISFEAPAVAISFVSHDVPVTKNWDGTGRMGALTGLLCNPNPNAFDQQGNVVDWGAFYRPGEALLSRDTSLLPNSLRGVFAFVALTNGSIQIVNVDDWDAPCRRPVLLTSDAQVSSLSLPQPVPSSLEDTNPFHAPRAEGRLGASQAVTGEIFFPIISPHTKRSKYLFSFDLNHGGQVPYLLSPPKLFLNEISLPIDFGEQGTNPILLQVQSTFAYPHSVEGQENLQGVVSGYIPVEKSPGILFSLEDPSVHNDDDWTIVYEGQLPGFEGIRADMSTNDDFHTLTLTTQGVSLCSLGVHDVKTSLARAQKAREELAQAVPSTVLSPSALEQVGAQMGDYVQIADDLLPGDNSYWNQQAACWDLGGTSLRTPAERYHTCEVMYGAVQDQSVHRDFPILEAYSDHLVLGTFYGPSGTLMTPANRQRIGARSDNVPWFKLLYCCFQGRASFRVRTGGQWIAIGKRTGYLHHVGTSGTDQACVDSCLVRDALLNARIMEVPRTASSSFMPSRNSVLALRNPFFSFFMMGGMLSASSDFTASSRDMTWKFSTRGGFSPLRLQVGVRGGIPSNRYRASPRSIRFIEPYGRLLVIDGAGQGLQQISLDKVDFMGPSIL</sequence>
<evidence type="ECO:0000313" key="2">
    <source>
        <dbReference type="Proteomes" id="UP000185544"/>
    </source>
</evidence>
<name>A0A1L6MVB8_9BACT</name>
<proteinExistence type="predicted"/>
<dbReference type="Gene3D" id="2.130.10.10">
    <property type="entry name" value="YVTN repeat-like/Quinoprotein amine dehydrogenase"/>
    <property type="match status" value="1"/>
</dbReference>
<dbReference type="InterPro" id="IPR015943">
    <property type="entry name" value="WD40/YVTN_repeat-like_dom_sf"/>
</dbReference>
<protein>
    <submittedName>
        <fullName evidence="1">Uncharacterized protein</fullName>
    </submittedName>
</protein>
<dbReference type="EMBL" id="CP016908">
    <property type="protein sequence ID" value="APR99407.1"/>
    <property type="molecule type" value="Genomic_DNA"/>
</dbReference>
<keyword evidence="2" id="KW-1185">Reference proteome</keyword>
<dbReference type="KEGG" id="pabo:BCY86_00965"/>
<dbReference type="InterPro" id="IPR011044">
    <property type="entry name" value="Quino_amine_DH_bsu"/>
</dbReference>
<dbReference type="Proteomes" id="UP000185544">
    <property type="component" value="Chromosome"/>
</dbReference>
<dbReference type="STRING" id="1882918.BCY86_00965"/>
<reference evidence="1 2" key="1">
    <citation type="submission" date="2016-08" db="EMBL/GenBank/DDBJ databases">
        <title>Identification and validation of antigenic proteins from Pajaroellobacter abortibovis using de-novo genome sequence assembly and reverse vaccinology.</title>
        <authorList>
            <person name="Welly B.T."/>
            <person name="Miller M.R."/>
            <person name="Stott J.L."/>
            <person name="Blanchard M.T."/>
            <person name="Islas-Trejo A.D."/>
            <person name="O'Rourke S.M."/>
            <person name="Young A.E."/>
            <person name="Medrano J.F."/>
            <person name="Van Eenennaam A.L."/>
        </authorList>
    </citation>
    <scope>NUCLEOTIDE SEQUENCE [LARGE SCALE GENOMIC DNA]</scope>
    <source>
        <strain evidence="1 2">BTF92-0548A/99-0131</strain>
    </source>
</reference>
<dbReference type="AlphaFoldDB" id="A0A1L6MVB8"/>
<organism evidence="1 2">
    <name type="scientific">Pajaroellobacter abortibovis</name>
    <dbReference type="NCBI Taxonomy" id="1882918"/>
    <lineage>
        <taxon>Bacteria</taxon>
        <taxon>Pseudomonadati</taxon>
        <taxon>Myxococcota</taxon>
        <taxon>Polyangia</taxon>
        <taxon>Polyangiales</taxon>
        <taxon>Polyangiaceae</taxon>
    </lineage>
</organism>
<gene>
    <name evidence="1" type="ORF">BCY86_00965</name>
</gene>